<dbReference type="GO" id="GO:0043571">
    <property type="term" value="P:maintenance of CRISPR repeat elements"/>
    <property type="evidence" value="ECO:0007669"/>
    <property type="project" value="UniProtKB-UniRule"/>
</dbReference>
<dbReference type="InterPro" id="IPR050646">
    <property type="entry name" value="Cas1"/>
</dbReference>
<gene>
    <name evidence="10" type="primary">cas1</name>
    <name evidence="11" type="ORF">HNR37_001589</name>
</gene>
<dbReference type="EMBL" id="JACHID010000009">
    <property type="protein sequence ID" value="MBB5022257.1"/>
    <property type="molecule type" value="Genomic_DNA"/>
</dbReference>
<accession>A0A7W7Y5N1</accession>
<keyword evidence="3 10" id="KW-0255">Endonuclease</keyword>
<dbReference type="GO" id="GO:0046872">
    <property type="term" value="F:metal ion binding"/>
    <property type="evidence" value="ECO:0007669"/>
    <property type="project" value="UniProtKB-UniRule"/>
</dbReference>
<evidence type="ECO:0000256" key="4">
    <source>
        <dbReference type="ARBA" id="ARBA00022801"/>
    </source>
</evidence>
<dbReference type="NCBIfam" id="TIGR00287">
    <property type="entry name" value="cas1"/>
    <property type="match status" value="1"/>
</dbReference>
<name>A0A7W7Y5N1_9BACT</name>
<feature type="binding site" evidence="10">
    <location>
        <position position="159"/>
    </location>
    <ligand>
        <name>Mn(2+)</name>
        <dbReference type="ChEBI" id="CHEBI:29035"/>
    </ligand>
</feature>
<dbReference type="AlphaFoldDB" id="A0A7W7Y5N1"/>
<comment type="function">
    <text evidence="10">CRISPR (clustered regularly interspaced short palindromic repeat), is an adaptive immune system that provides protection against mobile genetic elements (viruses, transposable elements and conjugative plasmids). CRISPR clusters contain spacers, sequences complementary to antecedent mobile elements, and target invading nucleic acids. CRISPR clusters are transcribed and processed into CRISPR RNA (crRNA). Acts as a dsDNA endonuclease. Involved in the integration of spacer DNA into the CRISPR cassette.</text>
</comment>
<dbReference type="RefSeq" id="WP_183732440.1">
    <property type="nucleotide sequence ID" value="NZ_JACHID010000009.1"/>
</dbReference>
<keyword evidence="12" id="KW-1185">Reference proteome</keyword>
<dbReference type="Gene3D" id="3.100.10.20">
    <property type="entry name" value="CRISPR-associated endonuclease Cas1, N-terminal domain"/>
    <property type="match status" value="1"/>
</dbReference>
<protein>
    <recommendedName>
        <fullName evidence="10">CRISPR-associated endonuclease Cas1</fullName>
        <ecNumber evidence="10">3.1.-.-</ecNumber>
    </recommendedName>
</protein>
<dbReference type="GO" id="GO:0004519">
    <property type="term" value="F:endonuclease activity"/>
    <property type="evidence" value="ECO:0007669"/>
    <property type="project" value="UniProtKB-UniRule"/>
</dbReference>
<evidence type="ECO:0000256" key="1">
    <source>
        <dbReference type="ARBA" id="ARBA00022722"/>
    </source>
</evidence>
<keyword evidence="2 10" id="KW-0479">Metal-binding</keyword>
<keyword evidence="7 10" id="KW-0238">DNA-binding</keyword>
<evidence type="ECO:0000313" key="12">
    <source>
        <dbReference type="Proteomes" id="UP000528322"/>
    </source>
</evidence>
<dbReference type="CDD" id="cd09634">
    <property type="entry name" value="Cas1_I-II-III"/>
    <property type="match status" value="1"/>
</dbReference>
<evidence type="ECO:0000256" key="3">
    <source>
        <dbReference type="ARBA" id="ARBA00022759"/>
    </source>
</evidence>
<sequence>MATVVIDEQGAHVQYKNNQLVITSHDDNLSWSIPKMNIERLLVVGRTTLAQNALDFLLEASIPTHFATTSGFYKGQLCGIDGKNVFARMKQYERYAHPTYRNDLAKTIVRQKVNNLRYFLSKHNRYHASASIESAVTAIKATLQGLEQAVNTDEIRGIEGACAAVYFQAYGSIFEHRNFQFRKRSRRPPLDPINAMLSLGYTLLLAEVITALQSTGLDTYVGYLHSADYGRPSLACDLQEEFRYIVDELVVKLVNLKQIKPDDFEYQENGAVILTEPAREVFYRAFESKLRGGTTYEGKRHSYRRIIQQQAQKFSKSLFESEPSYHPFARPKN</sequence>
<feature type="binding site" evidence="10">
    <location>
        <position position="240"/>
    </location>
    <ligand>
        <name>Mn(2+)</name>
        <dbReference type="ChEBI" id="CHEBI:29035"/>
    </ligand>
</feature>
<dbReference type="GO" id="GO:0016787">
    <property type="term" value="F:hydrolase activity"/>
    <property type="evidence" value="ECO:0007669"/>
    <property type="project" value="UniProtKB-KW"/>
</dbReference>
<dbReference type="InterPro" id="IPR042206">
    <property type="entry name" value="CRISPR-assoc_Cas1_C"/>
</dbReference>
<proteinExistence type="inferred from homology"/>
<keyword evidence="4 10" id="KW-0378">Hydrolase</keyword>
<evidence type="ECO:0000256" key="2">
    <source>
        <dbReference type="ARBA" id="ARBA00022723"/>
    </source>
</evidence>
<evidence type="ECO:0000256" key="9">
    <source>
        <dbReference type="ARBA" id="ARBA00038592"/>
    </source>
</evidence>
<comment type="subunit">
    <text evidence="9 10">Homodimer, forms a heterotetramer with a Cas2 homodimer.</text>
</comment>
<comment type="caution">
    <text evidence="11">The sequence shown here is derived from an EMBL/GenBank/DDBJ whole genome shotgun (WGS) entry which is preliminary data.</text>
</comment>
<feature type="binding site" evidence="10">
    <location>
        <position position="225"/>
    </location>
    <ligand>
        <name>Mn(2+)</name>
        <dbReference type="ChEBI" id="CHEBI:29035"/>
    </ligand>
</feature>
<dbReference type="GO" id="GO:0003677">
    <property type="term" value="F:DNA binding"/>
    <property type="evidence" value="ECO:0007669"/>
    <property type="project" value="UniProtKB-KW"/>
</dbReference>
<keyword evidence="8 10" id="KW-0464">Manganese</keyword>
<comment type="cofactor">
    <cofactor evidence="10">
        <name>Mg(2+)</name>
        <dbReference type="ChEBI" id="CHEBI:18420"/>
    </cofactor>
    <cofactor evidence="10">
        <name>Mn(2+)</name>
        <dbReference type="ChEBI" id="CHEBI:29035"/>
    </cofactor>
</comment>
<dbReference type="Gene3D" id="1.20.120.920">
    <property type="entry name" value="CRISPR-associated endonuclease Cas1, C-terminal domain"/>
    <property type="match status" value="1"/>
</dbReference>
<dbReference type="EC" id="3.1.-.-" evidence="10"/>
<evidence type="ECO:0000256" key="5">
    <source>
        <dbReference type="ARBA" id="ARBA00022842"/>
    </source>
</evidence>
<dbReference type="InterPro" id="IPR002729">
    <property type="entry name" value="CRISPR-assoc_Cas1"/>
</dbReference>
<dbReference type="HAMAP" id="MF_01470">
    <property type="entry name" value="Cas1"/>
    <property type="match status" value="1"/>
</dbReference>
<organism evidence="11 12">
    <name type="scientific">Desulfurispira natronophila</name>
    <dbReference type="NCBI Taxonomy" id="682562"/>
    <lineage>
        <taxon>Bacteria</taxon>
        <taxon>Pseudomonadati</taxon>
        <taxon>Chrysiogenota</taxon>
        <taxon>Chrysiogenia</taxon>
        <taxon>Chrysiogenales</taxon>
        <taxon>Chrysiogenaceae</taxon>
        <taxon>Desulfurispira</taxon>
    </lineage>
</organism>
<dbReference type="PANTHER" id="PTHR34353:SF2">
    <property type="entry name" value="CRISPR-ASSOCIATED ENDONUCLEASE CAS1 1"/>
    <property type="match status" value="1"/>
</dbReference>
<evidence type="ECO:0000256" key="8">
    <source>
        <dbReference type="ARBA" id="ARBA00023211"/>
    </source>
</evidence>
<reference evidence="11 12" key="1">
    <citation type="submission" date="2020-08" db="EMBL/GenBank/DDBJ databases">
        <title>Genomic Encyclopedia of Type Strains, Phase IV (KMG-IV): sequencing the most valuable type-strain genomes for metagenomic binning, comparative biology and taxonomic classification.</title>
        <authorList>
            <person name="Goeker M."/>
        </authorList>
    </citation>
    <scope>NUCLEOTIDE SEQUENCE [LARGE SCALE GENOMIC DNA]</scope>
    <source>
        <strain evidence="11 12">DSM 22071</strain>
    </source>
</reference>
<comment type="similarity">
    <text evidence="10">Belongs to the CRISPR-associated endonuclease Cas1 family.</text>
</comment>
<evidence type="ECO:0000256" key="7">
    <source>
        <dbReference type="ARBA" id="ARBA00023125"/>
    </source>
</evidence>
<dbReference type="GO" id="GO:0051607">
    <property type="term" value="P:defense response to virus"/>
    <property type="evidence" value="ECO:0007669"/>
    <property type="project" value="UniProtKB-UniRule"/>
</dbReference>
<keyword evidence="1 10" id="KW-0540">Nuclease</keyword>
<evidence type="ECO:0000256" key="6">
    <source>
        <dbReference type="ARBA" id="ARBA00023118"/>
    </source>
</evidence>
<keyword evidence="5 10" id="KW-0460">Magnesium</keyword>
<dbReference type="PANTHER" id="PTHR34353">
    <property type="entry name" value="CRISPR-ASSOCIATED ENDONUCLEASE CAS1 1"/>
    <property type="match status" value="1"/>
</dbReference>
<evidence type="ECO:0000256" key="10">
    <source>
        <dbReference type="HAMAP-Rule" id="MF_01470"/>
    </source>
</evidence>
<dbReference type="Proteomes" id="UP000528322">
    <property type="component" value="Unassembled WGS sequence"/>
</dbReference>
<evidence type="ECO:0000313" key="11">
    <source>
        <dbReference type="EMBL" id="MBB5022257.1"/>
    </source>
</evidence>
<keyword evidence="6 10" id="KW-0051">Antiviral defense</keyword>
<dbReference type="InterPro" id="IPR042211">
    <property type="entry name" value="CRISPR-assoc_Cas1_N"/>
</dbReference>
<dbReference type="Pfam" id="PF01867">
    <property type="entry name" value="Cas_Cas1"/>
    <property type="match status" value="1"/>
</dbReference>